<comment type="caution">
    <text evidence="2">The sequence shown here is derived from an EMBL/GenBank/DDBJ whole genome shotgun (WGS) entry which is preliminary data.</text>
</comment>
<dbReference type="InterPro" id="IPR045931">
    <property type="entry name" value="DUF6350"/>
</dbReference>
<feature type="transmembrane region" description="Helical" evidence="1">
    <location>
        <begin position="115"/>
        <end position="139"/>
    </location>
</feature>
<feature type="transmembrane region" description="Helical" evidence="1">
    <location>
        <begin position="292"/>
        <end position="311"/>
    </location>
</feature>
<dbReference type="Pfam" id="PF19877">
    <property type="entry name" value="DUF6350"/>
    <property type="match status" value="1"/>
</dbReference>
<evidence type="ECO:0000256" key="1">
    <source>
        <dbReference type="SAM" id="Phobius"/>
    </source>
</evidence>
<reference evidence="3" key="1">
    <citation type="journal article" date="2019" name="Int. J. Syst. Evol. Microbiol.">
        <title>The Global Catalogue of Microorganisms (GCM) 10K type strain sequencing project: providing services to taxonomists for standard genome sequencing and annotation.</title>
        <authorList>
            <consortium name="The Broad Institute Genomics Platform"/>
            <consortium name="The Broad Institute Genome Sequencing Center for Infectious Disease"/>
            <person name="Wu L."/>
            <person name="Ma J."/>
        </authorList>
    </citation>
    <scope>NUCLEOTIDE SEQUENCE [LARGE SCALE GENOMIC DNA]</scope>
    <source>
        <strain evidence="3">JCM 17808</strain>
    </source>
</reference>
<feature type="transmembrane region" description="Helical" evidence="1">
    <location>
        <begin position="145"/>
        <end position="163"/>
    </location>
</feature>
<dbReference type="Proteomes" id="UP001500642">
    <property type="component" value="Unassembled WGS sequence"/>
</dbReference>
<name>A0ABP8JM48_9MICO</name>
<feature type="transmembrane region" description="Helical" evidence="1">
    <location>
        <begin position="17"/>
        <end position="36"/>
    </location>
</feature>
<accession>A0ABP8JM48</accession>
<feature type="transmembrane region" description="Helical" evidence="1">
    <location>
        <begin position="359"/>
        <end position="380"/>
    </location>
</feature>
<organism evidence="2 3">
    <name type="scientific">Brevibacterium pityocampae</name>
    <dbReference type="NCBI Taxonomy" id="506594"/>
    <lineage>
        <taxon>Bacteria</taxon>
        <taxon>Bacillati</taxon>
        <taxon>Actinomycetota</taxon>
        <taxon>Actinomycetes</taxon>
        <taxon>Micrococcales</taxon>
        <taxon>Brevibacteriaceae</taxon>
        <taxon>Brevibacterium</taxon>
    </lineage>
</organism>
<gene>
    <name evidence="2" type="ORF">GCM10023167_21610</name>
</gene>
<evidence type="ECO:0000313" key="2">
    <source>
        <dbReference type="EMBL" id="GAA4393007.1"/>
    </source>
</evidence>
<feature type="transmembrane region" description="Helical" evidence="1">
    <location>
        <begin position="72"/>
        <end position="88"/>
    </location>
</feature>
<feature type="transmembrane region" description="Helical" evidence="1">
    <location>
        <begin position="222"/>
        <end position="243"/>
    </location>
</feature>
<keyword evidence="3" id="KW-1185">Reference proteome</keyword>
<keyword evidence="1" id="KW-0812">Transmembrane</keyword>
<feature type="transmembrane region" description="Helical" evidence="1">
    <location>
        <begin position="323"/>
        <end position="347"/>
    </location>
</feature>
<feature type="transmembrane region" description="Helical" evidence="1">
    <location>
        <begin position="250"/>
        <end position="272"/>
    </location>
</feature>
<proteinExistence type="predicted"/>
<keyword evidence="1" id="KW-0472">Membrane</keyword>
<evidence type="ECO:0000313" key="3">
    <source>
        <dbReference type="Proteomes" id="UP001500642"/>
    </source>
</evidence>
<feature type="transmembrane region" description="Helical" evidence="1">
    <location>
        <begin position="43"/>
        <end position="60"/>
    </location>
</feature>
<protein>
    <submittedName>
        <fullName evidence="2">Uncharacterized protein</fullName>
    </submittedName>
</protein>
<keyword evidence="1" id="KW-1133">Transmembrane helix</keyword>
<sequence length="390" mass="39498">MIGRHPAVIGLFESARVLLLLVLTALLLAAVAWFIGIAEQRPLAAIAAWAATGLGVVHGLNADLETHRHSLPPTSLTLLVWLLVLQAARRTRRALHANERLAAAGAPLVLTRPRLIAGSVLAGTHLLLVLVLAFGFGAIGASVLGFARIIVLVGSAVLLGFGWRPDAEPVRARVRDLAGPHWAEALAAGHAVFRRAGLAALVVGLLALGAALALRWEQAASVLALYSDATAAAVGLTAVQLLFAPTLVVLGLAWTSGAGVVLASGALASPFTAVEVPVAGFPVLAAVPQDPAGAFVLVPLAVVLCGIVAVIGRPAWHLVDLRAVAVIGIEMLLAGLFVGLFASGAVGPGGLAGFGLQPVLFALAVAGEIALGAAIGWGLVRLAGRGRAAD</sequence>
<dbReference type="EMBL" id="BAABGL010000017">
    <property type="protein sequence ID" value="GAA4393007.1"/>
    <property type="molecule type" value="Genomic_DNA"/>
</dbReference>
<feature type="transmembrane region" description="Helical" evidence="1">
    <location>
        <begin position="196"/>
        <end position="216"/>
    </location>
</feature>